<dbReference type="AlphaFoldDB" id="A0A8H2W1K4"/>
<proteinExistence type="inferred from homology"/>
<reference evidence="8" key="1">
    <citation type="submission" date="2020-10" db="EMBL/GenBank/DDBJ databases">
        <authorList>
            <person name="Kusch S."/>
        </authorList>
    </citation>
    <scope>NUCLEOTIDE SEQUENCE</scope>
    <source>
        <strain evidence="8">SwB9</strain>
    </source>
</reference>
<protein>
    <recommendedName>
        <fullName evidence="6">Large ribosomal subunit protein mL50</fullName>
    </recommendedName>
</protein>
<sequence>MRRITRIDRSISLLRTGSISQNSNTYRCSACRNQTSSFSTSLRADKESLGERVRRSLFKQAPSTSVDPYTGPSQVPAQVTEPEFERKERILAEDAYDYQPAENGIGLETIGGYEGSWGAELDSNYPYKLFIPKIKDSVEATRALHRAIVEVFALKQAGRPLSEISQAEPGEDFTGNVQINPSGSGAILQFLENGSLEQIIKSLAPPKKGKQRRKASLVATSSIDKTEKGLPTQSEGDVAADRSPVDPLHPGPTPKINDTAEKGVPTVSEEDVTADRSPVDPLKTKARVQDARWGNSWLQISLEDPAVKFAVVKRTMQLIGKRIPDNVISSSSTAEKLLQHLITPPKPPTLNKALQQDKELLSLPNVRVVRKRITPVDKERNVGRLKVIREEFKSRGLMESNKTGWTGRGPRAETI</sequence>
<dbReference type="OrthoDB" id="6220758at2759"/>
<evidence type="ECO:0000256" key="2">
    <source>
        <dbReference type="ARBA" id="ARBA00008860"/>
    </source>
</evidence>
<keyword evidence="4" id="KW-0496">Mitochondrion</keyword>
<feature type="region of interest" description="Disordered" evidence="7">
    <location>
        <begin position="203"/>
        <end position="278"/>
    </location>
</feature>
<organism evidence="8 9">
    <name type="scientific">Sclerotinia trifoliorum</name>
    <dbReference type="NCBI Taxonomy" id="28548"/>
    <lineage>
        <taxon>Eukaryota</taxon>
        <taxon>Fungi</taxon>
        <taxon>Dikarya</taxon>
        <taxon>Ascomycota</taxon>
        <taxon>Pezizomycotina</taxon>
        <taxon>Leotiomycetes</taxon>
        <taxon>Helotiales</taxon>
        <taxon>Sclerotiniaceae</taxon>
        <taxon>Sclerotinia</taxon>
    </lineage>
</organism>
<evidence type="ECO:0000256" key="7">
    <source>
        <dbReference type="SAM" id="MobiDB-lite"/>
    </source>
</evidence>
<keyword evidence="9" id="KW-1185">Reference proteome</keyword>
<dbReference type="GO" id="GO:0005739">
    <property type="term" value="C:mitochondrion"/>
    <property type="evidence" value="ECO:0007669"/>
    <property type="project" value="UniProtKB-SubCell"/>
</dbReference>
<evidence type="ECO:0000256" key="4">
    <source>
        <dbReference type="ARBA" id="ARBA00023128"/>
    </source>
</evidence>
<accession>A0A8H2W1K4</accession>
<name>A0A8H2W1K4_9HELO</name>
<evidence type="ECO:0000256" key="5">
    <source>
        <dbReference type="ARBA" id="ARBA00023274"/>
    </source>
</evidence>
<dbReference type="Proteomes" id="UP000624404">
    <property type="component" value="Unassembled WGS sequence"/>
</dbReference>
<comment type="caution">
    <text evidence="8">The sequence shown here is derived from an EMBL/GenBank/DDBJ whole genome shotgun (WGS) entry which is preliminary data.</text>
</comment>
<evidence type="ECO:0000256" key="3">
    <source>
        <dbReference type="ARBA" id="ARBA00022980"/>
    </source>
</evidence>
<dbReference type="GO" id="GO:0005840">
    <property type="term" value="C:ribosome"/>
    <property type="evidence" value="ECO:0007669"/>
    <property type="project" value="UniProtKB-KW"/>
</dbReference>
<comment type="subcellular location">
    <subcellularLocation>
        <location evidence="1">Mitochondrion</location>
    </subcellularLocation>
</comment>
<evidence type="ECO:0000313" key="8">
    <source>
        <dbReference type="EMBL" id="CAD6447984.1"/>
    </source>
</evidence>
<evidence type="ECO:0000256" key="6">
    <source>
        <dbReference type="ARBA" id="ARBA00035183"/>
    </source>
</evidence>
<evidence type="ECO:0000256" key="1">
    <source>
        <dbReference type="ARBA" id="ARBA00004173"/>
    </source>
</evidence>
<comment type="similarity">
    <text evidence="2">Belongs to the mitochondrion-specific ribosomal protein mL50 family.</text>
</comment>
<evidence type="ECO:0000313" key="9">
    <source>
        <dbReference type="Proteomes" id="UP000624404"/>
    </source>
</evidence>
<gene>
    <name evidence="8" type="ORF">SCLTRI_LOCUS7775</name>
</gene>
<keyword evidence="3" id="KW-0689">Ribosomal protein</keyword>
<dbReference type="InterPro" id="IPR018305">
    <property type="entry name" value="Ribosomal_m50"/>
</dbReference>
<dbReference type="GO" id="GO:1990904">
    <property type="term" value="C:ribonucleoprotein complex"/>
    <property type="evidence" value="ECO:0007669"/>
    <property type="project" value="UniProtKB-KW"/>
</dbReference>
<dbReference type="Pfam" id="PF10501">
    <property type="entry name" value="Ribosomal_L50"/>
    <property type="match status" value="1"/>
</dbReference>
<dbReference type="EMBL" id="CAJHIA010000030">
    <property type="protein sequence ID" value="CAD6447984.1"/>
    <property type="molecule type" value="Genomic_DNA"/>
</dbReference>
<keyword evidence="5" id="KW-0687">Ribonucleoprotein</keyword>